<dbReference type="Proteomes" id="UP001465668">
    <property type="component" value="Unassembled WGS sequence"/>
</dbReference>
<evidence type="ECO:0000313" key="3">
    <source>
        <dbReference type="Proteomes" id="UP001465668"/>
    </source>
</evidence>
<evidence type="ECO:0000313" key="2">
    <source>
        <dbReference type="EMBL" id="KAK9777848.1"/>
    </source>
</evidence>
<organism evidence="2 3">
    <name type="scientific">Seiridium cardinale</name>
    <dbReference type="NCBI Taxonomy" id="138064"/>
    <lineage>
        <taxon>Eukaryota</taxon>
        <taxon>Fungi</taxon>
        <taxon>Dikarya</taxon>
        <taxon>Ascomycota</taxon>
        <taxon>Pezizomycotina</taxon>
        <taxon>Sordariomycetes</taxon>
        <taxon>Xylariomycetidae</taxon>
        <taxon>Amphisphaeriales</taxon>
        <taxon>Sporocadaceae</taxon>
        <taxon>Seiridium</taxon>
    </lineage>
</organism>
<reference evidence="2 3" key="1">
    <citation type="submission" date="2024-02" db="EMBL/GenBank/DDBJ databases">
        <title>First draft genome assembly of two strains of Seiridium cardinale.</title>
        <authorList>
            <person name="Emiliani G."/>
            <person name="Scali E."/>
        </authorList>
    </citation>
    <scope>NUCLEOTIDE SEQUENCE [LARGE SCALE GENOMIC DNA]</scope>
    <source>
        <strain evidence="2 3">BM-138-000479</strain>
    </source>
</reference>
<protein>
    <submittedName>
        <fullName evidence="2">Uncharacterized protein</fullName>
    </submittedName>
</protein>
<proteinExistence type="predicted"/>
<evidence type="ECO:0000256" key="1">
    <source>
        <dbReference type="SAM" id="MobiDB-lite"/>
    </source>
</evidence>
<accession>A0ABR2XVK2</accession>
<name>A0ABR2XVK2_9PEZI</name>
<gene>
    <name evidence="2" type="ORF">SCAR479_05531</name>
</gene>
<feature type="region of interest" description="Disordered" evidence="1">
    <location>
        <begin position="1"/>
        <end position="20"/>
    </location>
</feature>
<keyword evidence="3" id="KW-1185">Reference proteome</keyword>
<sequence length="30" mass="3273">MEATFAGSHTDANPEISRGQLTIYRKIGHA</sequence>
<dbReference type="EMBL" id="JARVKM010000019">
    <property type="protein sequence ID" value="KAK9777848.1"/>
    <property type="molecule type" value="Genomic_DNA"/>
</dbReference>
<comment type="caution">
    <text evidence="2">The sequence shown here is derived from an EMBL/GenBank/DDBJ whole genome shotgun (WGS) entry which is preliminary data.</text>
</comment>